<keyword evidence="10" id="KW-1185">Reference proteome</keyword>
<evidence type="ECO:0000313" key="10">
    <source>
        <dbReference type="Proteomes" id="UP000013520"/>
    </source>
</evidence>
<comment type="similarity">
    <text evidence="2">Belongs to the 'phage' integrase family.</text>
</comment>
<dbReference type="GO" id="GO:0015074">
    <property type="term" value="P:DNA integration"/>
    <property type="evidence" value="ECO:0007669"/>
    <property type="project" value="UniProtKB-KW"/>
</dbReference>
<proteinExistence type="inferred from homology"/>
<keyword evidence="3" id="KW-0229">DNA integration</keyword>
<evidence type="ECO:0000256" key="3">
    <source>
        <dbReference type="ARBA" id="ARBA00022908"/>
    </source>
</evidence>
<dbReference type="PROSITE" id="PS51898">
    <property type="entry name" value="TYR_RECOMBINASE"/>
    <property type="match status" value="1"/>
</dbReference>
<evidence type="ECO:0000259" key="8">
    <source>
        <dbReference type="PROSITE" id="PS51900"/>
    </source>
</evidence>
<keyword evidence="4 6" id="KW-0238">DNA-binding</keyword>
<dbReference type="SUPFAM" id="SSF56349">
    <property type="entry name" value="DNA breaking-rejoining enzymes"/>
    <property type="match status" value="1"/>
</dbReference>
<accession>R4KKA4</accession>
<evidence type="ECO:0000259" key="7">
    <source>
        <dbReference type="PROSITE" id="PS51898"/>
    </source>
</evidence>
<dbReference type="OrthoDB" id="9771888at2"/>
<dbReference type="AlphaFoldDB" id="R4KKA4"/>
<dbReference type="Pfam" id="PF00589">
    <property type="entry name" value="Phage_integrase"/>
    <property type="match status" value="1"/>
</dbReference>
<dbReference type="InterPro" id="IPR004107">
    <property type="entry name" value="Integrase_SAM-like_N"/>
</dbReference>
<dbReference type="InterPro" id="IPR013762">
    <property type="entry name" value="Integrase-like_cat_sf"/>
</dbReference>
<dbReference type="InterPro" id="IPR044068">
    <property type="entry name" value="CB"/>
</dbReference>
<dbReference type="Proteomes" id="UP000013520">
    <property type="component" value="Chromosome"/>
</dbReference>
<dbReference type="GO" id="GO:0003677">
    <property type="term" value="F:DNA binding"/>
    <property type="evidence" value="ECO:0007669"/>
    <property type="project" value="UniProtKB-UniRule"/>
</dbReference>
<dbReference type="InterPro" id="IPR011010">
    <property type="entry name" value="DNA_brk_join_enz"/>
</dbReference>
<dbReference type="HOGENOM" id="CLU_027562_9_6_9"/>
<feature type="domain" description="Core-binding (CB)" evidence="8">
    <location>
        <begin position="1"/>
        <end position="84"/>
    </location>
</feature>
<dbReference type="InterPro" id="IPR050090">
    <property type="entry name" value="Tyrosine_recombinase_XerCD"/>
</dbReference>
<dbReference type="PANTHER" id="PTHR30349">
    <property type="entry name" value="PHAGE INTEGRASE-RELATED"/>
    <property type="match status" value="1"/>
</dbReference>
<comment type="function">
    <text evidence="1">Site-specific tyrosine recombinase, which acts by catalyzing the cutting and rejoining of the recombining DNA molecules.</text>
</comment>
<dbReference type="KEGG" id="dgi:Desgi_1494"/>
<evidence type="ECO:0000256" key="1">
    <source>
        <dbReference type="ARBA" id="ARBA00003283"/>
    </source>
</evidence>
<keyword evidence="5" id="KW-0233">DNA recombination</keyword>
<reference evidence="9 10" key="1">
    <citation type="submission" date="2012-01" db="EMBL/GenBank/DDBJ databases">
        <title>Complete sequence of Desulfotomaculum gibsoniae DSM 7213.</title>
        <authorList>
            <consortium name="US DOE Joint Genome Institute"/>
            <person name="Lucas S."/>
            <person name="Han J."/>
            <person name="Lapidus A."/>
            <person name="Cheng J.-F."/>
            <person name="Goodwin L."/>
            <person name="Pitluck S."/>
            <person name="Peters L."/>
            <person name="Ovchinnikova G."/>
            <person name="Teshima H."/>
            <person name="Detter J.C."/>
            <person name="Han C."/>
            <person name="Tapia R."/>
            <person name="Land M."/>
            <person name="Hauser L."/>
            <person name="Kyrpides N."/>
            <person name="Ivanova N."/>
            <person name="Pagani I."/>
            <person name="Parshina S."/>
            <person name="Plugge C."/>
            <person name="Muyzer G."/>
            <person name="Kuever J."/>
            <person name="Ivanova A."/>
            <person name="Nazina T."/>
            <person name="Klenk H.-P."/>
            <person name="Brambilla E."/>
            <person name="Spring S."/>
            <person name="Stams A.F."/>
            <person name="Woyke T."/>
        </authorList>
    </citation>
    <scope>NUCLEOTIDE SEQUENCE [LARGE SCALE GENOMIC DNA]</scope>
    <source>
        <strain evidence="9 10">DSM 7213</strain>
    </source>
</reference>
<evidence type="ECO:0000256" key="2">
    <source>
        <dbReference type="ARBA" id="ARBA00008857"/>
    </source>
</evidence>
<dbReference type="GO" id="GO:0006310">
    <property type="term" value="P:DNA recombination"/>
    <property type="evidence" value="ECO:0007669"/>
    <property type="project" value="UniProtKB-KW"/>
</dbReference>
<feature type="domain" description="Tyr recombinase" evidence="7">
    <location>
        <begin position="107"/>
        <end position="285"/>
    </location>
</feature>
<dbReference type="InterPro" id="IPR010998">
    <property type="entry name" value="Integrase_recombinase_N"/>
</dbReference>
<dbReference type="InterPro" id="IPR002104">
    <property type="entry name" value="Integrase_catalytic"/>
</dbReference>
<name>R4KKA4_9FIRM</name>
<dbReference type="PROSITE" id="PS51900">
    <property type="entry name" value="CB"/>
    <property type="match status" value="1"/>
</dbReference>
<dbReference type="RefSeq" id="WP_006522774.1">
    <property type="nucleotide sequence ID" value="NC_021184.1"/>
</dbReference>
<dbReference type="Gene3D" id="1.10.150.130">
    <property type="match status" value="1"/>
</dbReference>
<dbReference type="Gene3D" id="1.10.443.10">
    <property type="entry name" value="Intergrase catalytic core"/>
    <property type="match status" value="1"/>
</dbReference>
<sequence length="287" mass="33214">MDKLKGFAKYLQEQGKSQNTINGYVLDMRQYLKWFAESFGKECSELYRQNVLEYKSFLLNIRNQNAKTINHKLSSLSKYNQYLIAKNIQQSLVITKDDMVSVQLEYASPTKVAEIDVRRFIQTILEAKNKRDYAIVVLLAYAGLRISEALAVKMADLNLRFGELLIKNGKGEKQRTVILNSKIINAVKEYLNERDNYKTAVYSSYLFVSKKRGQLDRTVVNRIFKKHNLGQNEITPHQLRHFFCTNAIEKGFSIHELTSQVGHSSVNTTLLYTNPDKLKLKNKMELL</sequence>
<organism evidence="9 10">
    <name type="scientific">Desulfoscipio gibsoniae DSM 7213</name>
    <dbReference type="NCBI Taxonomy" id="767817"/>
    <lineage>
        <taxon>Bacteria</taxon>
        <taxon>Bacillati</taxon>
        <taxon>Bacillota</taxon>
        <taxon>Clostridia</taxon>
        <taxon>Eubacteriales</taxon>
        <taxon>Desulfallaceae</taxon>
        <taxon>Desulfoscipio</taxon>
    </lineage>
</organism>
<dbReference type="Pfam" id="PF02899">
    <property type="entry name" value="Phage_int_SAM_1"/>
    <property type="match status" value="1"/>
</dbReference>
<evidence type="ECO:0000313" key="9">
    <source>
        <dbReference type="EMBL" id="AGL00980.1"/>
    </source>
</evidence>
<dbReference type="eggNOG" id="COG4974">
    <property type="taxonomic scope" value="Bacteria"/>
</dbReference>
<evidence type="ECO:0000256" key="4">
    <source>
        <dbReference type="ARBA" id="ARBA00023125"/>
    </source>
</evidence>
<dbReference type="PANTHER" id="PTHR30349:SF81">
    <property type="entry name" value="TYROSINE RECOMBINASE XERC"/>
    <property type="match status" value="1"/>
</dbReference>
<protein>
    <submittedName>
        <fullName evidence="9">Site-specific recombinase XerD</fullName>
    </submittedName>
</protein>
<gene>
    <name evidence="9" type="ORF">Desgi_1494</name>
</gene>
<dbReference type="STRING" id="767817.Desgi_1494"/>
<evidence type="ECO:0000256" key="6">
    <source>
        <dbReference type="PROSITE-ProRule" id="PRU01248"/>
    </source>
</evidence>
<dbReference type="EMBL" id="CP003273">
    <property type="protein sequence ID" value="AGL00980.1"/>
    <property type="molecule type" value="Genomic_DNA"/>
</dbReference>
<dbReference type="CDD" id="cd00397">
    <property type="entry name" value="DNA_BRE_C"/>
    <property type="match status" value="1"/>
</dbReference>
<evidence type="ECO:0000256" key="5">
    <source>
        <dbReference type="ARBA" id="ARBA00023172"/>
    </source>
</evidence>